<reference evidence="2" key="1">
    <citation type="journal article" date="2015" name="Nature">
        <title>Complex archaea that bridge the gap between prokaryotes and eukaryotes.</title>
        <authorList>
            <person name="Spang A."/>
            <person name="Saw J.H."/>
            <person name="Jorgensen S.L."/>
            <person name="Zaremba-Niedzwiedzka K."/>
            <person name="Martijn J."/>
            <person name="Lind A.E."/>
            <person name="van Eijk R."/>
            <person name="Schleper C."/>
            <person name="Guy L."/>
            <person name="Ettema T.J."/>
        </authorList>
    </citation>
    <scope>NUCLEOTIDE SEQUENCE</scope>
</reference>
<sequence length="308" mass="35437">MDQDKDFAIKTLDHSGAARSNLDHTVHAGIEVQGTKIQLQKTYKEKWTKKRGFATKSLTSHTTDHFWDGVPTSEAKWKGRLADLIDEDQFKLITLPSYFNNLGWQDRRRILLDVCGDVSDEDIFKADEPDRNLENLWSILHGRSIEDHRKVVQAEKKNINDRLKEIPARLDELNKSLPEPLRRDAVVAYIALIDKKIQSAKDDSELSEVRRQLAEKKAELAEAQEKEVRAARKAGQADEDKIFKLKGEIRGLNREIEEGQKEIDRTENTMRYNTGEMKHLRDKFATAASQDQQYDEICGLCNQPLPKD</sequence>
<evidence type="ECO:0000256" key="1">
    <source>
        <dbReference type="SAM" id="Coils"/>
    </source>
</evidence>
<dbReference type="AlphaFoldDB" id="A0A0F9CPI6"/>
<name>A0A0F9CPI6_9ZZZZ</name>
<protein>
    <submittedName>
        <fullName evidence="2">Uncharacterized protein</fullName>
    </submittedName>
</protein>
<comment type="caution">
    <text evidence="2">The sequence shown here is derived from an EMBL/GenBank/DDBJ whole genome shotgun (WGS) entry which is preliminary data.</text>
</comment>
<proteinExistence type="predicted"/>
<feature type="coiled-coil region" evidence="1">
    <location>
        <begin position="206"/>
        <end position="269"/>
    </location>
</feature>
<gene>
    <name evidence="2" type="ORF">LCGC14_2376320</name>
</gene>
<evidence type="ECO:0000313" key="2">
    <source>
        <dbReference type="EMBL" id="KKL28322.1"/>
    </source>
</evidence>
<keyword evidence="1" id="KW-0175">Coiled coil</keyword>
<organism evidence="2">
    <name type="scientific">marine sediment metagenome</name>
    <dbReference type="NCBI Taxonomy" id="412755"/>
    <lineage>
        <taxon>unclassified sequences</taxon>
        <taxon>metagenomes</taxon>
        <taxon>ecological metagenomes</taxon>
    </lineage>
</organism>
<accession>A0A0F9CPI6</accession>
<feature type="non-terminal residue" evidence="2">
    <location>
        <position position="308"/>
    </location>
</feature>
<dbReference type="EMBL" id="LAZR01035136">
    <property type="protein sequence ID" value="KKL28322.1"/>
    <property type="molecule type" value="Genomic_DNA"/>
</dbReference>